<feature type="compositionally biased region" description="Low complexity" evidence="1">
    <location>
        <begin position="144"/>
        <end position="154"/>
    </location>
</feature>
<dbReference type="RefSeq" id="XP_018040912.1">
    <property type="nucleotide sequence ID" value="XM_018181800.1"/>
</dbReference>
<accession>A0A177CUT1</accession>
<keyword evidence="3" id="KW-1185">Reference proteome</keyword>
<dbReference type="InParanoid" id="A0A177CUT1"/>
<feature type="compositionally biased region" description="Low complexity" evidence="1">
    <location>
        <begin position="489"/>
        <end position="508"/>
    </location>
</feature>
<feature type="compositionally biased region" description="Acidic residues" evidence="1">
    <location>
        <begin position="239"/>
        <end position="253"/>
    </location>
</feature>
<feature type="region of interest" description="Disordered" evidence="1">
    <location>
        <begin position="87"/>
        <end position="107"/>
    </location>
</feature>
<dbReference type="GeneID" id="28765286"/>
<dbReference type="EMBL" id="KV441549">
    <property type="protein sequence ID" value="OAG10547.1"/>
    <property type="molecule type" value="Genomic_DNA"/>
</dbReference>
<evidence type="ECO:0000256" key="1">
    <source>
        <dbReference type="SAM" id="MobiDB-lite"/>
    </source>
</evidence>
<feature type="compositionally biased region" description="Basic and acidic residues" evidence="1">
    <location>
        <begin position="213"/>
        <end position="225"/>
    </location>
</feature>
<feature type="region of interest" description="Disordered" evidence="1">
    <location>
        <begin position="144"/>
        <end position="253"/>
    </location>
</feature>
<gene>
    <name evidence="2" type="ORF">CC84DRAFT_1202976</name>
</gene>
<dbReference type="Proteomes" id="UP000077069">
    <property type="component" value="Unassembled WGS sequence"/>
</dbReference>
<evidence type="ECO:0000313" key="2">
    <source>
        <dbReference type="EMBL" id="OAG10547.1"/>
    </source>
</evidence>
<dbReference type="AlphaFoldDB" id="A0A177CUT1"/>
<feature type="region of interest" description="Disordered" evidence="1">
    <location>
        <begin position="1"/>
        <end position="45"/>
    </location>
</feature>
<feature type="compositionally biased region" description="Low complexity" evidence="1">
    <location>
        <begin position="10"/>
        <end position="19"/>
    </location>
</feature>
<reference evidence="2 3" key="1">
    <citation type="submission" date="2016-05" db="EMBL/GenBank/DDBJ databases">
        <title>Comparative analysis of secretome profiles of manganese(II)-oxidizing ascomycete fungi.</title>
        <authorList>
            <consortium name="DOE Joint Genome Institute"/>
            <person name="Zeiner C.A."/>
            <person name="Purvine S.O."/>
            <person name="Zink E.M."/>
            <person name="Wu S."/>
            <person name="Pasa-Tolic L."/>
            <person name="Chaput D.L."/>
            <person name="Haridas S."/>
            <person name="Grigoriev I.V."/>
            <person name="Santelli C.M."/>
            <person name="Hansel C.M."/>
        </authorList>
    </citation>
    <scope>NUCLEOTIDE SEQUENCE [LARGE SCALE GENOMIC DNA]</scope>
    <source>
        <strain evidence="2 3">AP3s5-JAC2a</strain>
    </source>
</reference>
<protein>
    <submittedName>
        <fullName evidence="2">Uncharacterized protein</fullName>
    </submittedName>
</protein>
<proteinExistence type="predicted"/>
<feature type="region of interest" description="Disordered" evidence="1">
    <location>
        <begin position="456"/>
        <end position="533"/>
    </location>
</feature>
<evidence type="ECO:0000313" key="3">
    <source>
        <dbReference type="Proteomes" id="UP000077069"/>
    </source>
</evidence>
<dbReference type="OrthoDB" id="3800417at2759"/>
<feature type="compositionally biased region" description="Polar residues" evidence="1">
    <location>
        <begin position="32"/>
        <end position="44"/>
    </location>
</feature>
<name>A0A177CUT1_9PLEO</name>
<organism evidence="2 3">
    <name type="scientific">Paraphaeosphaeria sporulosa</name>
    <dbReference type="NCBI Taxonomy" id="1460663"/>
    <lineage>
        <taxon>Eukaryota</taxon>
        <taxon>Fungi</taxon>
        <taxon>Dikarya</taxon>
        <taxon>Ascomycota</taxon>
        <taxon>Pezizomycotina</taxon>
        <taxon>Dothideomycetes</taxon>
        <taxon>Pleosporomycetidae</taxon>
        <taxon>Pleosporales</taxon>
        <taxon>Massarineae</taxon>
        <taxon>Didymosphaeriaceae</taxon>
        <taxon>Paraphaeosphaeria</taxon>
    </lineage>
</organism>
<sequence>MSTRRTFSLSPRRSSYPSYMQPTQASEARAQSVVSLKRSSSTPASIEVTPGSIVLAQASTVAIAVAEGPQVQQEVVVETLQSSKLSNNYNSKDTSHESTAQVTEKSTVQLTEDVVPIAPIGPMARFGSKLSATPIAPTIEVLPSSLSSSNSSNSTQATDPTQIPVPRATGQAVNTMPKSVKVTKEVSKKRKRLEGVVKKSSKIPNTIEPTVDDADKNDTDKELVTKKRKTRSQAPSPDELLELDADGDDEDDVIVPQRKRKATTVAKARASKAVVEKPVSSTKSLDPEINRMIKAEEKRKAAAASGNVFARNPKLRRSLADVTAASARSRPILGRPTKVEMVAAPKSAKKIVAVPLMKASSSARIKEGAVTHDGDVTIADLRSIKYLNVTANIRMVHIDRIVQCPLNYPNIHIETDESERPVKAYITKMTDNEFKLAFEAAIGRDKEKRKLDAKLERQNKGKAAGSKTAQASSVRKVVAGKATASKVPIATSATKKGTATKITPGIGTEKSPLSKVLRGRITRQPPKSGPRSS</sequence>